<evidence type="ECO:0000256" key="8">
    <source>
        <dbReference type="RuleBase" id="RU363032"/>
    </source>
</evidence>
<dbReference type="PANTHER" id="PTHR42929:SF1">
    <property type="entry name" value="INNER MEMBRANE ABC TRANSPORTER PERMEASE PROTEIN YDCU-RELATED"/>
    <property type="match status" value="1"/>
</dbReference>
<feature type="domain" description="ABC transmembrane type-1" evidence="9">
    <location>
        <begin position="64"/>
        <end position="272"/>
    </location>
</feature>
<organism evidence="10 11">
    <name type="scientific">Cereibacter changlensis JA139</name>
    <dbReference type="NCBI Taxonomy" id="1188249"/>
    <lineage>
        <taxon>Bacteria</taxon>
        <taxon>Pseudomonadati</taxon>
        <taxon>Pseudomonadota</taxon>
        <taxon>Alphaproteobacteria</taxon>
        <taxon>Rhodobacterales</taxon>
        <taxon>Paracoccaceae</taxon>
        <taxon>Cereibacter</taxon>
    </lineage>
</organism>
<feature type="transmembrane region" description="Helical" evidence="8">
    <location>
        <begin position="103"/>
        <end position="124"/>
    </location>
</feature>
<dbReference type="Gene3D" id="1.10.3720.10">
    <property type="entry name" value="MetI-like"/>
    <property type="match status" value="1"/>
</dbReference>
<proteinExistence type="inferred from homology"/>
<feature type="transmembrane region" description="Helical" evidence="8">
    <location>
        <begin position="253"/>
        <end position="273"/>
    </location>
</feature>
<accession>A0A2T4JW67</accession>
<evidence type="ECO:0000256" key="3">
    <source>
        <dbReference type="ARBA" id="ARBA00022448"/>
    </source>
</evidence>
<comment type="subcellular location">
    <subcellularLocation>
        <location evidence="1 8">Cell membrane</location>
        <topology evidence="1 8">Multi-pass membrane protein</topology>
    </subcellularLocation>
</comment>
<evidence type="ECO:0000256" key="1">
    <source>
        <dbReference type="ARBA" id="ARBA00004651"/>
    </source>
</evidence>
<evidence type="ECO:0000256" key="4">
    <source>
        <dbReference type="ARBA" id="ARBA00022475"/>
    </source>
</evidence>
<feature type="transmembrane region" description="Helical" evidence="8">
    <location>
        <begin position="153"/>
        <end position="175"/>
    </location>
</feature>
<dbReference type="InterPro" id="IPR000515">
    <property type="entry name" value="MetI-like"/>
</dbReference>
<dbReference type="PANTHER" id="PTHR42929">
    <property type="entry name" value="INNER MEMBRANE ABC TRANSPORTER PERMEASE PROTEIN YDCU-RELATED-RELATED"/>
    <property type="match status" value="1"/>
</dbReference>
<feature type="transmembrane region" description="Helical" evidence="8">
    <location>
        <begin position="196"/>
        <end position="220"/>
    </location>
</feature>
<evidence type="ECO:0000313" key="11">
    <source>
        <dbReference type="Proteomes" id="UP000241010"/>
    </source>
</evidence>
<dbReference type="SUPFAM" id="SSF161098">
    <property type="entry name" value="MetI-like"/>
    <property type="match status" value="1"/>
</dbReference>
<dbReference type="OrthoDB" id="44077at2"/>
<dbReference type="GO" id="GO:0005886">
    <property type="term" value="C:plasma membrane"/>
    <property type="evidence" value="ECO:0007669"/>
    <property type="project" value="UniProtKB-SubCell"/>
</dbReference>
<keyword evidence="11" id="KW-1185">Reference proteome</keyword>
<keyword evidence="5 8" id="KW-0812">Transmembrane</keyword>
<dbReference type="Proteomes" id="UP000241010">
    <property type="component" value="Unassembled WGS sequence"/>
</dbReference>
<dbReference type="AlphaFoldDB" id="A0A2T4JW67"/>
<keyword evidence="4" id="KW-1003">Cell membrane</keyword>
<gene>
    <name evidence="10" type="ORF">C5F48_08840</name>
</gene>
<dbReference type="InterPro" id="IPR035906">
    <property type="entry name" value="MetI-like_sf"/>
</dbReference>
<reference evidence="10 11" key="1">
    <citation type="submission" date="2018-03" db="EMBL/GenBank/DDBJ databases">
        <title>Cereibacter changlensis.</title>
        <authorList>
            <person name="Meyer T.E."/>
            <person name="Miller S."/>
            <person name="Lodha T."/>
            <person name="Gandham S."/>
            <person name="Chintalapati S."/>
            <person name="Chintalapati V.R."/>
        </authorList>
    </citation>
    <scope>NUCLEOTIDE SEQUENCE [LARGE SCALE GENOMIC DNA]</scope>
    <source>
        <strain evidence="10 11">JA139</strain>
    </source>
</reference>
<feature type="transmembrane region" description="Helical" evidence="8">
    <location>
        <begin position="64"/>
        <end position="91"/>
    </location>
</feature>
<name>A0A2T4JW67_9RHOB</name>
<evidence type="ECO:0000259" key="9">
    <source>
        <dbReference type="PROSITE" id="PS50928"/>
    </source>
</evidence>
<keyword evidence="3 8" id="KW-0813">Transport</keyword>
<evidence type="ECO:0000256" key="5">
    <source>
        <dbReference type="ARBA" id="ARBA00022692"/>
    </source>
</evidence>
<dbReference type="GO" id="GO:0055085">
    <property type="term" value="P:transmembrane transport"/>
    <property type="evidence" value="ECO:0007669"/>
    <property type="project" value="InterPro"/>
</dbReference>
<keyword evidence="6 8" id="KW-1133">Transmembrane helix</keyword>
<evidence type="ECO:0000256" key="7">
    <source>
        <dbReference type="ARBA" id="ARBA00023136"/>
    </source>
</evidence>
<dbReference type="PROSITE" id="PS50928">
    <property type="entry name" value="ABC_TM1"/>
    <property type="match status" value="1"/>
</dbReference>
<comment type="caution">
    <text evidence="10">The sequence shown here is derived from an EMBL/GenBank/DDBJ whole genome shotgun (WGS) entry which is preliminary data.</text>
</comment>
<dbReference type="RefSeq" id="WP_107663544.1">
    <property type="nucleotide sequence ID" value="NZ_PZKG01000029.1"/>
</dbReference>
<sequence length="281" mass="30079">MPSPALPRHRSALPGLLLVAPALAMVLVFFVLPLAASVTGAFATEEGRSLANFAKIADLYLPDILFTLLVIGLSTLLIAVFSLAIAGYLTLGRNPRAVALLRWLYRWPLFIPFIVTAQVLRTFLAKNGMLNGGLELVGLVDPATASNWLDGRAIVFAFVWKQTPFVTLLVAGAMTSLDRGTIEAALNMGASRLRTLWDIVTPQVAGTLMTGLILSIVTMMSVLSVPMMLNATAPTTITADIAFRINAYGDYGVANALGVVSLLMTSGFAILYLRLGLKERT</sequence>
<evidence type="ECO:0000256" key="6">
    <source>
        <dbReference type="ARBA" id="ARBA00022989"/>
    </source>
</evidence>
<protein>
    <submittedName>
        <fullName evidence="10">ABC transporter permease</fullName>
    </submittedName>
</protein>
<keyword evidence="7 8" id="KW-0472">Membrane</keyword>
<evidence type="ECO:0000256" key="2">
    <source>
        <dbReference type="ARBA" id="ARBA00007069"/>
    </source>
</evidence>
<evidence type="ECO:0000313" key="10">
    <source>
        <dbReference type="EMBL" id="PTE22126.1"/>
    </source>
</evidence>
<dbReference type="Pfam" id="PF00528">
    <property type="entry name" value="BPD_transp_1"/>
    <property type="match status" value="1"/>
</dbReference>
<dbReference type="EMBL" id="PZKG01000029">
    <property type="protein sequence ID" value="PTE22126.1"/>
    <property type="molecule type" value="Genomic_DNA"/>
</dbReference>
<dbReference type="CDD" id="cd06261">
    <property type="entry name" value="TM_PBP2"/>
    <property type="match status" value="1"/>
</dbReference>
<comment type="similarity">
    <text evidence="2">Belongs to the binding-protein-dependent transport system permease family. CysTW subfamily.</text>
</comment>